<comment type="caution">
    <text evidence="2">The sequence shown here is derived from an EMBL/GenBank/DDBJ whole genome shotgun (WGS) entry which is preliminary data.</text>
</comment>
<accession>T0HMQ7</accession>
<organism evidence="2 3">
    <name type="scientific">Novosphingobium lindaniclasticum LE124</name>
    <dbReference type="NCBI Taxonomy" id="1096930"/>
    <lineage>
        <taxon>Bacteria</taxon>
        <taxon>Pseudomonadati</taxon>
        <taxon>Pseudomonadota</taxon>
        <taxon>Alphaproteobacteria</taxon>
        <taxon>Sphingomonadales</taxon>
        <taxon>Sphingomonadaceae</taxon>
        <taxon>Novosphingobium</taxon>
    </lineage>
</organism>
<protein>
    <recommendedName>
        <fullName evidence="4">Glycosyltransferase 2-like domain-containing protein</fullName>
    </recommendedName>
</protein>
<keyword evidence="3" id="KW-1185">Reference proteome</keyword>
<dbReference type="Gene3D" id="3.90.550.10">
    <property type="entry name" value="Spore Coat Polysaccharide Biosynthesis Protein SpsA, Chain A"/>
    <property type="match status" value="1"/>
</dbReference>
<gene>
    <name evidence="2" type="ORF">L284_14345</name>
</gene>
<evidence type="ECO:0000256" key="1">
    <source>
        <dbReference type="SAM" id="Phobius"/>
    </source>
</evidence>
<reference evidence="2 3" key="1">
    <citation type="journal article" date="2013" name="Genome Announc.">
        <title>Genome Sequence of Novosphingobium lindaniclasticum LE124T, Isolated from a Hexachlorocyclohexane Dumpsite.</title>
        <authorList>
            <person name="Saxena A."/>
            <person name="Nayyar N."/>
            <person name="Sangwan N."/>
            <person name="Kumari R."/>
            <person name="Khurana J.P."/>
            <person name="Lal R."/>
        </authorList>
    </citation>
    <scope>NUCLEOTIDE SEQUENCE [LARGE SCALE GENOMIC DNA]</scope>
    <source>
        <strain evidence="2 3">LE124</strain>
    </source>
</reference>
<feature type="transmembrane region" description="Helical" evidence="1">
    <location>
        <begin position="21"/>
        <end position="46"/>
    </location>
</feature>
<keyword evidence="1" id="KW-0812">Transmembrane</keyword>
<dbReference type="AlphaFoldDB" id="T0HMQ7"/>
<evidence type="ECO:0008006" key="4">
    <source>
        <dbReference type="Google" id="ProtNLM"/>
    </source>
</evidence>
<dbReference type="OrthoDB" id="5294733at2"/>
<evidence type="ECO:0000313" key="2">
    <source>
        <dbReference type="EMBL" id="EQB13468.1"/>
    </source>
</evidence>
<name>T0HMQ7_9SPHN</name>
<dbReference type="SUPFAM" id="SSF53448">
    <property type="entry name" value="Nucleotide-diphospho-sugar transferases"/>
    <property type="match status" value="1"/>
</dbReference>
<feature type="transmembrane region" description="Helical" evidence="1">
    <location>
        <begin position="349"/>
        <end position="372"/>
    </location>
</feature>
<dbReference type="NCBIfam" id="NF011307">
    <property type="entry name" value="PRK14716.1-5"/>
    <property type="match status" value="1"/>
</dbReference>
<keyword evidence="1" id="KW-0472">Membrane</keyword>
<dbReference type="Pfam" id="PF13641">
    <property type="entry name" value="Glyco_tranf_2_3"/>
    <property type="match status" value="1"/>
</dbReference>
<feature type="transmembrane region" description="Helical" evidence="1">
    <location>
        <begin position="384"/>
        <end position="401"/>
    </location>
</feature>
<dbReference type="RefSeq" id="WP_021234693.1">
    <property type="nucleotide sequence ID" value="NZ_ATHL01000089.1"/>
</dbReference>
<dbReference type="eggNOG" id="COG1215">
    <property type="taxonomic scope" value="Bacteria"/>
</dbReference>
<keyword evidence="1" id="KW-1133">Transmembrane helix</keyword>
<proteinExistence type="predicted"/>
<dbReference type="PATRIC" id="fig|1096930.3.peg.2854"/>
<dbReference type="EMBL" id="ATHL01000089">
    <property type="protein sequence ID" value="EQB13468.1"/>
    <property type="molecule type" value="Genomic_DNA"/>
</dbReference>
<sequence length="470" mass="51461">MGLAEPVRQALSGLLMIEQELLLFAGFWVLVGTVDELAVDCCWLWFRLTGRARTGTISRDEAQAPLRGKAAIFIAAWQEDQVIGHTIRHALSAWQQDDFTLYVGCYGNDPATVTAAIEGADTDPRIRVIIHERAGPTTKADCLNRLYRALCDDEKRSGRAFRCVILHDSEDMVHAAELAVVDAGLVSADFVQLPVRPEPQPASRWVGGHYLDEFTEAHTKSLVVRDGLGAAIPAAGVGCGFARDMLERIAQSRLAAGNPGPFAAECLTEDYELGVLVSRAGGRSRFLRVRDAQGDLVATRAYFPARFRESIRQKTRWIHGIAFQGWERLGWEGGGADTWMALRDRRGPLTAIVLACSYALILVEGVLGVPRIFGWSASMPPPPILGWMIAIGLFSLIWRSLMRALFTGREYGLAQGFWAILRIPVANYIAIMAGRDALSSYVKTLRGGQVIWDKTRHDAHPAAAGGVLAA</sequence>
<dbReference type="Proteomes" id="UP000015527">
    <property type="component" value="Unassembled WGS sequence"/>
</dbReference>
<dbReference type="InterPro" id="IPR029044">
    <property type="entry name" value="Nucleotide-diphossugar_trans"/>
</dbReference>
<evidence type="ECO:0000313" key="3">
    <source>
        <dbReference type="Proteomes" id="UP000015527"/>
    </source>
</evidence>